<gene>
    <name evidence="7" type="ORF">SAMN02745165_02340</name>
</gene>
<evidence type="ECO:0000256" key="6">
    <source>
        <dbReference type="SAM" id="Phobius"/>
    </source>
</evidence>
<comment type="subcellular location">
    <subcellularLocation>
        <location evidence="1">Cell membrane</location>
        <topology evidence="1">Multi-pass membrane protein</topology>
    </subcellularLocation>
</comment>
<evidence type="ECO:0000313" key="8">
    <source>
        <dbReference type="Proteomes" id="UP000184171"/>
    </source>
</evidence>
<organism evidence="7 8">
    <name type="scientific">Malonomonas rubra DSM 5091</name>
    <dbReference type="NCBI Taxonomy" id="1122189"/>
    <lineage>
        <taxon>Bacteria</taxon>
        <taxon>Pseudomonadati</taxon>
        <taxon>Thermodesulfobacteriota</taxon>
        <taxon>Desulfuromonadia</taxon>
        <taxon>Desulfuromonadales</taxon>
        <taxon>Geopsychrobacteraceae</taxon>
        <taxon>Malonomonas</taxon>
    </lineage>
</organism>
<sequence>MLLTSLIPLTLLTITPGVDTLLVIRNSHRGGWRDGVVSSFGICSGLFVHAFVSAVGISLILLQSALAFNTLKLIGAGYLIWLGATSLRSACHQHGDMSAAKTAASGFRFSRSFREGLLSNVLNPKTIVFYMAFLPQFIDPAASALQQSLLIAGLHFVIAMIYQSLLATLVGKAGRWLRAPAVRRTLDGLTGSIMLLFGFKLAFDR</sequence>
<keyword evidence="5 6" id="KW-0472">Membrane</keyword>
<dbReference type="GO" id="GO:0015171">
    <property type="term" value="F:amino acid transmembrane transporter activity"/>
    <property type="evidence" value="ECO:0007669"/>
    <property type="project" value="TreeGrafter"/>
</dbReference>
<dbReference type="PIRSF" id="PIRSF006324">
    <property type="entry name" value="LeuE"/>
    <property type="match status" value="1"/>
</dbReference>
<dbReference type="OrthoDB" id="9807053at2"/>
<feature type="transmembrane region" description="Helical" evidence="6">
    <location>
        <begin position="150"/>
        <end position="173"/>
    </location>
</feature>
<evidence type="ECO:0000256" key="2">
    <source>
        <dbReference type="ARBA" id="ARBA00022475"/>
    </source>
</evidence>
<dbReference type="GO" id="GO:0005886">
    <property type="term" value="C:plasma membrane"/>
    <property type="evidence" value="ECO:0007669"/>
    <property type="project" value="UniProtKB-SubCell"/>
</dbReference>
<dbReference type="RefSeq" id="WP_072908919.1">
    <property type="nucleotide sequence ID" value="NZ_FQZT01000008.1"/>
</dbReference>
<keyword evidence="8" id="KW-1185">Reference proteome</keyword>
<evidence type="ECO:0000256" key="4">
    <source>
        <dbReference type="ARBA" id="ARBA00022989"/>
    </source>
</evidence>
<dbReference type="PANTHER" id="PTHR30086:SF20">
    <property type="entry name" value="ARGININE EXPORTER PROTEIN ARGO-RELATED"/>
    <property type="match status" value="1"/>
</dbReference>
<dbReference type="Proteomes" id="UP000184171">
    <property type="component" value="Unassembled WGS sequence"/>
</dbReference>
<evidence type="ECO:0000313" key="7">
    <source>
        <dbReference type="EMBL" id="SHJ42931.1"/>
    </source>
</evidence>
<reference evidence="7 8" key="1">
    <citation type="submission" date="2016-11" db="EMBL/GenBank/DDBJ databases">
        <authorList>
            <person name="Jaros S."/>
            <person name="Januszkiewicz K."/>
            <person name="Wedrychowicz H."/>
        </authorList>
    </citation>
    <scope>NUCLEOTIDE SEQUENCE [LARGE SCALE GENOMIC DNA]</scope>
    <source>
        <strain evidence="7 8">DSM 5091</strain>
    </source>
</reference>
<evidence type="ECO:0000256" key="5">
    <source>
        <dbReference type="ARBA" id="ARBA00023136"/>
    </source>
</evidence>
<keyword evidence="2" id="KW-1003">Cell membrane</keyword>
<keyword evidence="3 6" id="KW-0812">Transmembrane</keyword>
<keyword evidence="4 6" id="KW-1133">Transmembrane helix</keyword>
<proteinExistence type="predicted"/>
<feature type="transmembrane region" description="Helical" evidence="6">
    <location>
        <begin position="117"/>
        <end position="138"/>
    </location>
</feature>
<dbReference type="AlphaFoldDB" id="A0A1M6J8D7"/>
<dbReference type="Pfam" id="PF01810">
    <property type="entry name" value="LysE"/>
    <property type="match status" value="1"/>
</dbReference>
<dbReference type="EMBL" id="FQZT01000008">
    <property type="protein sequence ID" value="SHJ42931.1"/>
    <property type="molecule type" value="Genomic_DNA"/>
</dbReference>
<protein>
    <submittedName>
        <fullName evidence="7">Resistance to homoserine/threonine (RhtB) family protein</fullName>
    </submittedName>
</protein>
<evidence type="ECO:0000256" key="1">
    <source>
        <dbReference type="ARBA" id="ARBA00004651"/>
    </source>
</evidence>
<feature type="transmembrane region" description="Helical" evidence="6">
    <location>
        <begin position="36"/>
        <end position="62"/>
    </location>
</feature>
<accession>A0A1M6J8D7</accession>
<dbReference type="STRING" id="1122189.SAMN02745165_02340"/>
<evidence type="ECO:0000256" key="3">
    <source>
        <dbReference type="ARBA" id="ARBA00022692"/>
    </source>
</evidence>
<dbReference type="PANTHER" id="PTHR30086">
    <property type="entry name" value="ARGININE EXPORTER PROTEIN ARGO"/>
    <property type="match status" value="1"/>
</dbReference>
<dbReference type="InterPro" id="IPR001123">
    <property type="entry name" value="LeuE-type"/>
</dbReference>
<name>A0A1M6J8D7_MALRU</name>